<dbReference type="InterPro" id="IPR003476">
    <property type="entry name" value="Glyco_hydro_42"/>
</dbReference>
<evidence type="ECO:0000256" key="5">
    <source>
        <dbReference type="SAM" id="SignalP"/>
    </source>
</evidence>
<comment type="caution">
    <text evidence="7">The sequence shown here is derived from an EMBL/GenBank/DDBJ whole genome shotgun (WGS) entry which is preliminary data.</text>
</comment>
<dbReference type="EMBL" id="JAOPGA020001439">
    <property type="protein sequence ID" value="KAL0488458.1"/>
    <property type="molecule type" value="Genomic_DNA"/>
</dbReference>
<proteinExistence type="predicted"/>
<dbReference type="AlphaFoldDB" id="A0AAW2ZGG7"/>
<keyword evidence="8" id="KW-1185">Reference proteome</keyword>
<keyword evidence="3" id="KW-0862">Zinc</keyword>
<dbReference type="GO" id="GO:0004565">
    <property type="term" value="F:beta-galactosidase activity"/>
    <property type="evidence" value="ECO:0007669"/>
    <property type="project" value="InterPro"/>
</dbReference>
<gene>
    <name evidence="7" type="ORF">AKO1_015645</name>
</gene>
<dbReference type="GO" id="GO:0005975">
    <property type="term" value="P:carbohydrate metabolic process"/>
    <property type="evidence" value="ECO:0007669"/>
    <property type="project" value="InterPro"/>
</dbReference>
<feature type="domain" description="Glycoside hydrolase family 42 N-terminal" evidence="6">
    <location>
        <begin position="168"/>
        <end position="436"/>
    </location>
</feature>
<evidence type="ECO:0000259" key="6">
    <source>
        <dbReference type="Pfam" id="PF02449"/>
    </source>
</evidence>
<evidence type="ECO:0000256" key="3">
    <source>
        <dbReference type="ARBA" id="ARBA00022833"/>
    </source>
</evidence>
<keyword evidence="2" id="KW-0378">Hydrolase</keyword>
<evidence type="ECO:0000313" key="8">
    <source>
        <dbReference type="Proteomes" id="UP001431209"/>
    </source>
</evidence>
<dbReference type="InterPro" id="IPR013529">
    <property type="entry name" value="Glyco_hydro_42_N"/>
</dbReference>
<dbReference type="Proteomes" id="UP001431209">
    <property type="component" value="Unassembled WGS sequence"/>
</dbReference>
<dbReference type="SUPFAM" id="SSF51445">
    <property type="entry name" value="(Trans)glycosidases"/>
    <property type="match status" value="1"/>
</dbReference>
<feature type="chain" id="PRO_5043968814" description="Glycoside hydrolase family 42 N-terminal domain-containing protein" evidence="5">
    <location>
        <begin position="18"/>
        <end position="509"/>
    </location>
</feature>
<keyword evidence="1" id="KW-0479">Metal-binding</keyword>
<evidence type="ECO:0000256" key="1">
    <source>
        <dbReference type="ARBA" id="ARBA00022723"/>
    </source>
</evidence>
<evidence type="ECO:0000313" key="7">
    <source>
        <dbReference type="EMBL" id="KAL0488458.1"/>
    </source>
</evidence>
<protein>
    <recommendedName>
        <fullName evidence="6">Glycoside hydrolase family 42 N-terminal domain-containing protein</fullName>
    </recommendedName>
</protein>
<evidence type="ECO:0000256" key="4">
    <source>
        <dbReference type="ARBA" id="ARBA00023295"/>
    </source>
</evidence>
<keyword evidence="5" id="KW-0732">Signal</keyword>
<organism evidence="7 8">
    <name type="scientific">Acrasis kona</name>
    <dbReference type="NCBI Taxonomy" id="1008807"/>
    <lineage>
        <taxon>Eukaryota</taxon>
        <taxon>Discoba</taxon>
        <taxon>Heterolobosea</taxon>
        <taxon>Tetramitia</taxon>
        <taxon>Eutetramitia</taxon>
        <taxon>Acrasidae</taxon>
        <taxon>Acrasis</taxon>
    </lineage>
</organism>
<dbReference type="GO" id="GO:0046872">
    <property type="term" value="F:metal ion binding"/>
    <property type="evidence" value="ECO:0007669"/>
    <property type="project" value="UniProtKB-KW"/>
</dbReference>
<dbReference type="Pfam" id="PF02449">
    <property type="entry name" value="Glyco_hydro_42"/>
    <property type="match status" value="1"/>
</dbReference>
<evidence type="ECO:0000256" key="2">
    <source>
        <dbReference type="ARBA" id="ARBA00022801"/>
    </source>
</evidence>
<keyword evidence="4" id="KW-0326">Glycosidase</keyword>
<dbReference type="PANTHER" id="PTHR36447:SF2">
    <property type="entry name" value="BETA-GALACTOSIDASE YESZ"/>
    <property type="match status" value="1"/>
</dbReference>
<name>A0AAW2ZGG7_9EUKA</name>
<feature type="signal peptide" evidence="5">
    <location>
        <begin position="1"/>
        <end position="17"/>
    </location>
</feature>
<dbReference type="Gene3D" id="3.20.20.80">
    <property type="entry name" value="Glycosidases"/>
    <property type="match status" value="1"/>
</dbReference>
<reference evidence="7 8" key="1">
    <citation type="submission" date="2024-03" db="EMBL/GenBank/DDBJ databases">
        <title>The Acrasis kona genome and developmental transcriptomes reveal deep origins of eukaryotic multicellular pathways.</title>
        <authorList>
            <person name="Sheikh S."/>
            <person name="Fu C.-J."/>
            <person name="Brown M.W."/>
            <person name="Baldauf S.L."/>
        </authorList>
    </citation>
    <scope>NUCLEOTIDE SEQUENCE [LARGE SCALE GENOMIC DNA]</scope>
    <source>
        <strain evidence="7 8">ATCC MYA-3509</strain>
    </source>
</reference>
<dbReference type="InterPro" id="IPR017853">
    <property type="entry name" value="GH"/>
</dbReference>
<dbReference type="GO" id="GO:0009341">
    <property type="term" value="C:beta-galactosidase complex"/>
    <property type="evidence" value="ECO:0007669"/>
    <property type="project" value="InterPro"/>
</dbReference>
<sequence>MRVSLIALLSLLVVANCFIIMKDGYFYDNDKGKSFIPRGISYQTFVQDIGQWITYPQIEYDLREMRKANINSVRVDFAWRDIESDGEGIYKWERFDFLVNICEQYDMKMLVLIGYQWPPNYFLGHPGQKAANLSDGGWFSIHPPSPAPGLEVLPETYIFDEYWVSDVMSFTHPKSIEKYCKFLAAVSGRYKNSKAITGWVVGNEYGFLGLWSFRFDGYEQSSLDSFHKYLTDKYDNNIQEMNSIWKKDYKSFDAVMMPITYDRDDPAWADLVQWREDNVANFIAQGVKAVRQADPNHLLTYSMVGMIFGGVDWMYQAEDNKKIAYACAAAGAPLAFWAINNYPSSYPGNELRTATFGIEYAKRTGLPTVYTETGSSSTDAGYIGFDDPEDRQGKLLRNNAWEAYTSGIIGVHIFTWPDRDYITVREYGFGILKRYREPKKSYQYMLELFYQVALIEQHLPKLFTSLHFASYDVGFYWPSTVDQMYNRYQNNMAGIWGPMTRLGLRCRFL</sequence>
<dbReference type="PANTHER" id="PTHR36447">
    <property type="entry name" value="BETA-GALACTOSIDASE GANA"/>
    <property type="match status" value="1"/>
</dbReference>
<accession>A0AAW2ZGG7</accession>